<protein>
    <recommendedName>
        <fullName evidence="4">Lipoprotein</fullName>
    </recommendedName>
</protein>
<sequence length="395" mass="40658">MVVKLLAVAVTAFAVTACAADTGSVKSVAAPAPPVSCGGTGTTLSVAKASNGAADLLTTGKLFPAKADLLAAGPTGELLIERGRTETVGTGGGAPTSLPGTLAVLDPATGREQLVRGKDDLQPGTHTVFADLDRDHVVWQQETSTTLDVSDWTLVAADRETGAITRLAAAKPVDAQGLKPTVPGYTIPRLHEGTVYWAEARRGVAGKRPVVGIHARPVDASAPERLVVANAILPAVTGSWLYYVDFDGENASRPGYAIHRLSLRTGRTETVQRSETGPGVQFLAADGDSVAWALTDSTVQVRRTADEPVLTIAPEGEQLGWLSADRGLVGFGDGSGEANGAYVLDVRRGCLHVLAAKGSSVVIGGSTVAWTSETADGGRQRLVGSISGPGLSRTE</sequence>
<accession>A0ABV7Y2D0</accession>
<evidence type="ECO:0000256" key="1">
    <source>
        <dbReference type="SAM" id="SignalP"/>
    </source>
</evidence>
<keyword evidence="1" id="KW-0732">Signal</keyword>
<evidence type="ECO:0000313" key="3">
    <source>
        <dbReference type="Proteomes" id="UP001595699"/>
    </source>
</evidence>
<dbReference type="RefSeq" id="WP_205122213.1">
    <property type="nucleotide sequence ID" value="NZ_JAFBCM010000001.1"/>
</dbReference>
<evidence type="ECO:0000313" key="2">
    <source>
        <dbReference type="EMBL" id="MFC3759391.1"/>
    </source>
</evidence>
<dbReference type="EMBL" id="JBHRZH010000001">
    <property type="protein sequence ID" value="MFC3759391.1"/>
    <property type="molecule type" value="Genomic_DNA"/>
</dbReference>
<proteinExistence type="predicted"/>
<gene>
    <name evidence="2" type="ORF">ACFOUW_00935</name>
</gene>
<keyword evidence="3" id="KW-1185">Reference proteome</keyword>
<feature type="signal peptide" evidence="1">
    <location>
        <begin position="1"/>
        <end position="19"/>
    </location>
</feature>
<feature type="chain" id="PRO_5045062089" description="Lipoprotein" evidence="1">
    <location>
        <begin position="20"/>
        <end position="395"/>
    </location>
</feature>
<comment type="caution">
    <text evidence="2">The sequence shown here is derived from an EMBL/GenBank/DDBJ whole genome shotgun (WGS) entry which is preliminary data.</text>
</comment>
<evidence type="ECO:0008006" key="4">
    <source>
        <dbReference type="Google" id="ProtNLM"/>
    </source>
</evidence>
<dbReference type="PROSITE" id="PS51257">
    <property type="entry name" value="PROKAR_LIPOPROTEIN"/>
    <property type="match status" value="1"/>
</dbReference>
<organism evidence="2 3">
    <name type="scientific">Tenggerimyces flavus</name>
    <dbReference type="NCBI Taxonomy" id="1708749"/>
    <lineage>
        <taxon>Bacteria</taxon>
        <taxon>Bacillati</taxon>
        <taxon>Actinomycetota</taxon>
        <taxon>Actinomycetes</taxon>
        <taxon>Propionibacteriales</taxon>
        <taxon>Nocardioidaceae</taxon>
        <taxon>Tenggerimyces</taxon>
    </lineage>
</organism>
<dbReference type="Proteomes" id="UP001595699">
    <property type="component" value="Unassembled WGS sequence"/>
</dbReference>
<name>A0ABV7Y2D0_9ACTN</name>
<reference evidence="3" key="1">
    <citation type="journal article" date="2019" name="Int. J. Syst. Evol. Microbiol.">
        <title>The Global Catalogue of Microorganisms (GCM) 10K type strain sequencing project: providing services to taxonomists for standard genome sequencing and annotation.</title>
        <authorList>
            <consortium name="The Broad Institute Genomics Platform"/>
            <consortium name="The Broad Institute Genome Sequencing Center for Infectious Disease"/>
            <person name="Wu L."/>
            <person name="Ma J."/>
        </authorList>
    </citation>
    <scope>NUCLEOTIDE SEQUENCE [LARGE SCALE GENOMIC DNA]</scope>
    <source>
        <strain evidence="3">CGMCC 4.7241</strain>
    </source>
</reference>
<dbReference type="SUPFAM" id="SSF69304">
    <property type="entry name" value="Tricorn protease N-terminal domain"/>
    <property type="match status" value="1"/>
</dbReference>